<keyword evidence="2 5" id="KW-0689">Ribosomal protein</keyword>
<dbReference type="HAMAP" id="MF_00402">
    <property type="entry name" value="Ribosomal_bL19"/>
    <property type="match status" value="1"/>
</dbReference>
<evidence type="ECO:0000256" key="3">
    <source>
        <dbReference type="ARBA" id="ARBA00023274"/>
    </source>
</evidence>
<feature type="region of interest" description="Disordered" evidence="7">
    <location>
        <begin position="115"/>
        <end position="153"/>
    </location>
</feature>
<dbReference type="Gene3D" id="2.30.30.790">
    <property type="match status" value="1"/>
</dbReference>
<sequence length="153" mass="17003">MQATDLVKPILKRKKLPDIRPGDTVRVFERIKEGGKARTAIFEGVVIARRHGSEPGATITVRKISFGVGVERVFPLYAPTIEKFEIMRRAKVRRAKLHYLRKRVGRRATLRGELMPPEIGSAEPEEVSAAVPVPEDQSMETSAAAEEGASEEK</sequence>
<dbReference type="NCBIfam" id="TIGR01024">
    <property type="entry name" value="rplS_bact"/>
    <property type="match status" value="1"/>
</dbReference>
<dbReference type="GO" id="GO:0022625">
    <property type="term" value="C:cytosolic large ribosomal subunit"/>
    <property type="evidence" value="ECO:0007669"/>
    <property type="project" value="TreeGrafter"/>
</dbReference>
<dbReference type="Proteomes" id="UP000178690">
    <property type="component" value="Unassembled WGS sequence"/>
</dbReference>
<evidence type="ECO:0000256" key="2">
    <source>
        <dbReference type="ARBA" id="ARBA00022980"/>
    </source>
</evidence>
<dbReference type="GO" id="GO:0006412">
    <property type="term" value="P:translation"/>
    <property type="evidence" value="ECO:0007669"/>
    <property type="project" value="UniProtKB-UniRule"/>
</dbReference>
<proteinExistence type="inferred from homology"/>
<dbReference type="PRINTS" id="PR00061">
    <property type="entry name" value="RIBOSOMALL19"/>
</dbReference>
<evidence type="ECO:0000313" key="8">
    <source>
        <dbReference type="EMBL" id="OHA50032.1"/>
    </source>
</evidence>
<evidence type="ECO:0000256" key="1">
    <source>
        <dbReference type="ARBA" id="ARBA00005781"/>
    </source>
</evidence>
<comment type="function">
    <text evidence="5 6">This protein is located at the 30S-50S ribosomal subunit interface and may play a role in the structure and function of the aminoacyl-tRNA binding site.</text>
</comment>
<evidence type="ECO:0000256" key="5">
    <source>
        <dbReference type="HAMAP-Rule" id="MF_00402"/>
    </source>
</evidence>
<gene>
    <name evidence="5" type="primary">rplS</name>
    <name evidence="8" type="ORF">A2682_02135</name>
</gene>
<dbReference type="EMBL" id="MHST01000002">
    <property type="protein sequence ID" value="OHA50032.1"/>
    <property type="molecule type" value="Genomic_DNA"/>
</dbReference>
<evidence type="ECO:0000313" key="9">
    <source>
        <dbReference type="Proteomes" id="UP000178690"/>
    </source>
</evidence>
<dbReference type="InterPro" id="IPR001857">
    <property type="entry name" value="Ribosomal_bL19"/>
</dbReference>
<dbReference type="GO" id="GO:0003735">
    <property type="term" value="F:structural constituent of ribosome"/>
    <property type="evidence" value="ECO:0007669"/>
    <property type="project" value="InterPro"/>
</dbReference>
<comment type="similarity">
    <text evidence="1 5 6">Belongs to the bacterial ribosomal protein bL19 family.</text>
</comment>
<reference evidence="8 9" key="1">
    <citation type="journal article" date="2016" name="Nat. Commun.">
        <title>Thousands of microbial genomes shed light on interconnected biogeochemical processes in an aquifer system.</title>
        <authorList>
            <person name="Anantharaman K."/>
            <person name="Brown C.T."/>
            <person name="Hug L.A."/>
            <person name="Sharon I."/>
            <person name="Castelle C.J."/>
            <person name="Probst A.J."/>
            <person name="Thomas B.C."/>
            <person name="Singh A."/>
            <person name="Wilkins M.J."/>
            <person name="Karaoz U."/>
            <person name="Brodie E.L."/>
            <person name="Williams K.H."/>
            <person name="Hubbard S.S."/>
            <person name="Banfield J.F."/>
        </authorList>
    </citation>
    <scope>NUCLEOTIDE SEQUENCE [LARGE SCALE GENOMIC DNA]</scope>
    <source>
        <strain evidence="9">RIFCSPHIGHO2_01_FULL_58_15</strain>
    </source>
</reference>
<dbReference type="PANTHER" id="PTHR15680:SF9">
    <property type="entry name" value="LARGE RIBOSOMAL SUBUNIT PROTEIN BL19M"/>
    <property type="match status" value="1"/>
</dbReference>
<evidence type="ECO:0000256" key="6">
    <source>
        <dbReference type="RuleBase" id="RU000559"/>
    </source>
</evidence>
<protein>
    <recommendedName>
        <fullName evidence="4 5">Large ribosomal subunit protein bL19</fullName>
    </recommendedName>
</protein>
<accession>A0A1G2PR26</accession>
<dbReference type="InterPro" id="IPR038657">
    <property type="entry name" value="Ribosomal_bL19_sf"/>
</dbReference>
<evidence type="ECO:0000256" key="4">
    <source>
        <dbReference type="ARBA" id="ARBA00035171"/>
    </source>
</evidence>
<dbReference type="SUPFAM" id="SSF50104">
    <property type="entry name" value="Translation proteins SH3-like domain"/>
    <property type="match status" value="1"/>
</dbReference>
<keyword evidence="3 5" id="KW-0687">Ribonucleoprotein</keyword>
<comment type="caution">
    <text evidence="8">The sequence shown here is derived from an EMBL/GenBank/DDBJ whole genome shotgun (WGS) entry which is preliminary data.</text>
</comment>
<dbReference type="AlphaFoldDB" id="A0A1G2PR26"/>
<organism evidence="8 9">
    <name type="scientific">Terrybacteria sp. (strain RIFCSPHIGHO2_01_FULL_58_15)</name>
    <dbReference type="NCBI Taxonomy" id="1802363"/>
    <lineage>
        <taxon>Bacteria</taxon>
        <taxon>Candidatus Terryibacteriota</taxon>
    </lineage>
</organism>
<evidence type="ECO:0000256" key="7">
    <source>
        <dbReference type="SAM" id="MobiDB-lite"/>
    </source>
</evidence>
<dbReference type="PANTHER" id="PTHR15680">
    <property type="entry name" value="RIBOSOMAL PROTEIN L19"/>
    <property type="match status" value="1"/>
</dbReference>
<dbReference type="STRING" id="1802363.A2682_02135"/>
<dbReference type="InterPro" id="IPR008991">
    <property type="entry name" value="Translation_prot_SH3-like_sf"/>
</dbReference>
<name>A0A1G2PR26_TERXR</name>
<dbReference type="Pfam" id="PF01245">
    <property type="entry name" value="Ribosomal_L19"/>
    <property type="match status" value="1"/>
</dbReference>